<organism evidence="2">
    <name type="scientific">marine sediment metagenome</name>
    <dbReference type="NCBI Taxonomy" id="412755"/>
    <lineage>
        <taxon>unclassified sequences</taxon>
        <taxon>metagenomes</taxon>
        <taxon>ecological metagenomes</taxon>
    </lineage>
</organism>
<evidence type="ECO:0000313" key="2">
    <source>
        <dbReference type="EMBL" id="KKN61197.1"/>
    </source>
</evidence>
<reference evidence="2" key="1">
    <citation type="journal article" date="2015" name="Nature">
        <title>Complex archaea that bridge the gap between prokaryotes and eukaryotes.</title>
        <authorList>
            <person name="Spang A."/>
            <person name="Saw J.H."/>
            <person name="Jorgensen S.L."/>
            <person name="Zaremba-Niedzwiedzka K."/>
            <person name="Martijn J."/>
            <person name="Lind A.E."/>
            <person name="van Eijk R."/>
            <person name="Schleper C."/>
            <person name="Guy L."/>
            <person name="Ettema T.J."/>
        </authorList>
    </citation>
    <scope>NUCLEOTIDE SEQUENCE</scope>
</reference>
<proteinExistence type="predicted"/>
<feature type="transmembrane region" description="Helical" evidence="1">
    <location>
        <begin position="96"/>
        <end position="115"/>
    </location>
</feature>
<feature type="transmembrane region" description="Helical" evidence="1">
    <location>
        <begin position="69"/>
        <end position="89"/>
    </location>
</feature>
<dbReference type="EMBL" id="LAZR01000667">
    <property type="protein sequence ID" value="KKN61197.1"/>
    <property type="molecule type" value="Genomic_DNA"/>
</dbReference>
<feature type="transmembrane region" description="Helical" evidence="1">
    <location>
        <begin position="147"/>
        <end position="168"/>
    </location>
</feature>
<sequence length="222" mass="25517">MIRKKLSNVSLVLYLIIIGLTIGILILNIEVFTVVLKPKWGSNLGIFQIDPYPRHLFTTYIIHISSSEVSFFFIIIVTSFLEIFLNLFIQHRYLKYYLIGISSIIPLSIHFLIFVDPKLLILTNGVYLSYITDDFDLIFHNISTGGIIAIFLSSLLIINSITTIFIGIRYHQPKEIANTEGNKYHSISKSRLICPYCRSAIRLEDYYCLFCSGIVYVYATTH</sequence>
<accession>A0A0F9SFV4</accession>
<keyword evidence="1" id="KW-1133">Transmembrane helix</keyword>
<comment type="caution">
    <text evidence="2">The sequence shown here is derived from an EMBL/GenBank/DDBJ whole genome shotgun (WGS) entry which is preliminary data.</text>
</comment>
<feature type="transmembrane region" description="Helical" evidence="1">
    <location>
        <begin position="12"/>
        <end position="36"/>
    </location>
</feature>
<dbReference type="AlphaFoldDB" id="A0A0F9SFV4"/>
<name>A0A0F9SFV4_9ZZZZ</name>
<gene>
    <name evidence="2" type="ORF">LCGC14_0524380</name>
</gene>
<protein>
    <submittedName>
        <fullName evidence="2">Uncharacterized protein</fullName>
    </submittedName>
</protein>
<evidence type="ECO:0000256" key="1">
    <source>
        <dbReference type="SAM" id="Phobius"/>
    </source>
</evidence>
<keyword evidence="1" id="KW-0472">Membrane</keyword>
<keyword evidence="1" id="KW-0812">Transmembrane</keyword>